<sequence>MDYHKWLTKLLHYDFEILYKPGIDNKAADGLSRMVQPLGTLSCQWLMALTVPTPLQLQDLYMEIDNDEKIQELLKACQSTPQEKYSYEIREDCLLSKYGHFLGLNHPFTAPEVASKFIAEIVRLHGFPASIVSDRGSTFMSAFWKECFRLAGTKLKYSTAFHPQTDGQTEVLNRCLEMYWKLRPYRQNSVTKRICQKL</sequence>
<dbReference type="PANTHER" id="PTHR37984">
    <property type="entry name" value="PROTEIN CBG26694"/>
    <property type="match status" value="1"/>
</dbReference>
<dbReference type="PROSITE" id="PS50994">
    <property type="entry name" value="INTEGRASE"/>
    <property type="match status" value="1"/>
</dbReference>
<dbReference type="SUPFAM" id="SSF53098">
    <property type="entry name" value="Ribonuclease H-like"/>
    <property type="match status" value="1"/>
</dbReference>
<keyword evidence="2" id="KW-1185">Reference proteome</keyword>
<dbReference type="InterPro" id="IPR012337">
    <property type="entry name" value="RNaseH-like_sf"/>
</dbReference>
<reference evidence="3" key="2">
    <citation type="submission" date="2025-08" db="UniProtKB">
        <authorList>
            <consortium name="RefSeq"/>
        </authorList>
    </citation>
    <scope>IDENTIFICATION</scope>
    <source>
        <tissue evidence="3">Leaf</tissue>
    </source>
</reference>
<dbReference type="PANTHER" id="PTHR37984:SF5">
    <property type="entry name" value="PROTEIN NYNRIN-LIKE"/>
    <property type="match status" value="1"/>
</dbReference>
<organism evidence="2 3">
    <name type="scientific">Camelina sativa</name>
    <name type="common">False flax</name>
    <name type="synonym">Myagrum sativum</name>
    <dbReference type="NCBI Taxonomy" id="90675"/>
    <lineage>
        <taxon>Eukaryota</taxon>
        <taxon>Viridiplantae</taxon>
        <taxon>Streptophyta</taxon>
        <taxon>Embryophyta</taxon>
        <taxon>Tracheophyta</taxon>
        <taxon>Spermatophyta</taxon>
        <taxon>Magnoliopsida</taxon>
        <taxon>eudicotyledons</taxon>
        <taxon>Gunneridae</taxon>
        <taxon>Pentapetalae</taxon>
        <taxon>rosids</taxon>
        <taxon>malvids</taxon>
        <taxon>Brassicales</taxon>
        <taxon>Brassicaceae</taxon>
        <taxon>Camelineae</taxon>
        <taxon>Camelina</taxon>
    </lineage>
</organism>
<dbReference type="InterPro" id="IPR001584">
    <property type="entry name" value="Integrase_cat-core"/>
</dbReference>
<reference evidence="2" key="1">
    <citation type="journal article" date="2014" name="Nat. Commun.">
        <title>The emerging biofuel crop Camelina sativa retains a highly undifferentiated hexaploid genome structure.</title>
        <authorList>
            <person name="Kagale S."/>
            <person name="Koh C."/>
            <person name="Nixon J."/>
            <person name="Bollina V."/>
            <person name="Clarke W.E."/>
            <person name="Tuteja R."/>
            <person name="Spillane C."/>
            <person name="Robinson S.J."/>
            <person name="Links M.G."/>
            <person name="Clarke C."/>
            <person name="Higgins E.E."/>
            <person name="Huebert T."/>
            <person name="Sharpe A.G."/>
            <person name="Parkin I.A."/>
        </authorList>
    </citation>
    <scope>NUCLEOTIDE SEQUENCE [LARGE SCALE GENOMIC DNA]</scope>
    <source>
        <strain evidence="2">cv. DH55</strain>
    </source>
</reference>
<dbReference type="RefSeq" id="XP_010490142.1">
    <property type="nucleotide sequence ID" value="XM_010491840.1"/>
</dbReference>
<proteinExistence type="predicted"/>
<evidence type="ECO:0000313" key="2">
    <source>
        <dbReference type="Proteomes" id="UP000694864"/>
    </source>
</evidence>
<accession>A0ABM0XS27</accession>
<protein>
    <submittedName>
        <fullName evidence="3">Uncharacterized protein LOC104767874</fullName>
    </submittedName>
</protein>
<gene>
    <name evidence="3" type="primary">LOC104767874</name>
</gene>
<dbReference type="Gene3D" id="3.30.420.10">
    <property type="entry name" value="Ribonuclease H-like superfamily/Ribonuclease H"/>
    <property type="match status" value="1"/>
</dbReference>
<name>A0ABM0XS27_CAMSA</name>
<dbReference type="InterPro" id="IPR036397">
    <property type="entry name" value="RNaseH_sf"/>
</dbReference>
<evidence type="ECO:0000259" key="1">
    <source>
        <dbReference type="PROSITE" id="PS50994"/>
    </source>
</evidence>
<dbReference type="Proteomes" id="UP000694864">
    <property type="component" value="Chromosome 19"/>
</dbReference>
<dbReference type="GeneID" id="104767874"/>
<dbReference type="InterPro" id="IPR050951">
    <property type="entry name" value="Retrovirus_Pol_polyprotein"/>
</dbReference>
<evidence type="ECO:0000313" key="3">
    <source>
        <dbReference type="RefSeq" id="XP_010490142.1"/>
    </source>
</evidence>
<feature type="domain" description="Integrase catalytic" evidence="1">
    <location>
        <begin position="109"/>
        <end position="198"/>
    </location>
</feature>